<name>A0A9Q0Z3S6_SALVM</name>
<protein>
    <submittedName>
        <fullName evidence="1">Uncharacterized protein</fullName>
    </submittedName>
</protein>
<keyword evidence="2" id="KW-1185">Reference proteome</keyword>
<dbReference type="AlphaFoldDB" id="A0A9Q0Z3S6"/>
<evidence type="ECO:0000313" key="1">
    <source>
        <dbReference type="EMBL" id="KAJ6720285.1"/>
    </source>
</evidence>
<evidence type="ECO:0000313" key="2">
    <source>
        <dbReference type="Proteomes" id="UP001151529"/>
    </source>
</evidence>
<gene>
    <name evidence="1" type="ORF">OIU85_023498</name>
</gene>
<dbReference type="Proteomes" id="UP001151529">
    <property type="component" value="Chromosome 10"/>
</dbReference>
<dbReference type="EMBL" id="JAPFFL010000006">
    <property type="protein sequence ID" value="KAJ6720285.1"/>
    <property type="molecule type" value="Genomic_DNA"/>
</dbReference>
<organism evidence="1 2">
    <name type="scientific">Salix viminalis</name>
    <name type="common">Common osier</name>
    <name type="synonym">Basket willow</name>
    <dbReference type="NCBI Taxonomy" id="40686"/>
    <lineage>
        <taxon>Eukaryota</taxon>
        <taxon>Viridiplantae</taxon>
        <taxon>Streptophyta</taxon>
        <taxon>Embryophyta</taxon>
        <taxon>Tracheophyta</taxon>
        <taxon>Spermatophyta</taxon>
        <taxon>Magnoliopsida</taxon>
        <taxon>eudicotyledons</taxon>
        <taxon>Gunneridae</taxon>
        <taxon>Pentapetalae</taxon>
        <taxon>rosids</taxon>
        <taxon>fabids</taxon>
        <taxon>Malpighiales</taxon>
        <taxon>Salicaceae</taxon>
        <taxon>Saliceae</taxon>
        <taxon>Salix</taxon>
    </lineage>
</organism>
<reference evidence="1" key="2">
    <citation type="journal article" date="2023" name="Int. J. Mol. Sci.">
        <title>De Novo Assembly and Annotation of 11 Diverse Shrub Willow (Salix) Genomes Reveals Novel Gene Organization in Sex-Linked Regions.</title>
        <authorList>
            <person name="Hyden B."/>
            <person name="Feng K."/>
            <person name="Yates T.B."/>
            <person name="Jawdy S."/>
            <person name="Cereghino C."/>
            <person name="Smart L.B."/>
            <person name="Muchero W."/>
        </authorList>
    </citation>
    <scope>NUCLEOTIDE SEQUENCE [LARGE SCALE GENOMIC DNA]</scope>
    <source>
        <tissue evidence="1">Shoot tip</tissue>
    </source>
</reference>
<comment type="caution">
    <text evidence="1">The sequence shown here is derived from an EMBL/GenBank/DDBJ whole genome shotgun (WGS) entry which is preliminary data.</text>
</comment>
<reference evidence="1" key="1">
    <citation type="submission" date="2022-11" db="EMBL/GenBank/DDBJ databases">
        <authorList>
            <person name="Hyden B.L."/>
            <person name="Feng K."/>
            <person name="Yates T."/>
            <person name="Jawdy S."/>
            <person name="Smart L.B."/>
            <person name="Muchero W."/>
        </authorList>
    </citation>
    <scope>NUCLEOTIDE SEQUENCE</scope>
    <source>
        <tissue evidence="1">Shoot tip</tissue>
    </source>
</reference>
<accession>A0A9Q0Z3S6</accession>
<sequence length="163" mass="17724">MYYSDLRVIVSFTLGITTNLPYNSRPEELQLILYSAVSSEDVVSLELVYVPSTTSVDGSGPPFEALTKKRDHRVHVPYGNSFVIKEVSGGIVAETFLMKSSSFHSGILMLVSETLFDCGGIVGHITPSHNFSNPKQFSSISLASSKGFSLSTVKEFSVKSFDG</sequence>
<proteinExistence type="predicted"/>